<protein>
    <recommendedName>
        <fullName evidence="1">NB-ARC domain-containing protein</fullName>
    </recommendedName>
</protein>
<dbReference type="InterPro" id="IPR027417">
    <property type="entry name" value="P-loop_NTPase"/>
</dbReference>
<evidence type="ECO:0000313" key="2">
    <source>
        <dbReference type="EMBL" id="KAK6797187.1"/>
    </source>
</evidence>
<dbReference type="Pfam" id="PF00931">
    <property type="entry name" value="NB-ARC"/>
    <property type="match status" value="1"/>
</dbReference>
<evidence type="ECO:0000313" key="3">
    <source>
        <dbReference type="Proteomes" id="UP001371456"/>
    </source>
</evidence>
<dbReference type="Proteomes" id="UP001371456">
    <property type="component" value="Unassembled WGS sequence"/>
</dbReference>
<dbReference type="PANTHER" id="PTHR19338">
    <property type="entry name" value="TRANSLOCASE OF INNER MITOCHONDRIAL MEMBRANE 13 HOMOLOG"/>
    <property type="match status" value="1"/>
</dbReference>
<dbReference type="SUPFAM" id="SSF52540">
    <property type="entry name" value="P-loop containing nucleoside triphosphate hydrolases"/>
    <property type="match status" value="1"/>
</dbReference>
<dbReference type="GO" id="GO:0043531">
    <property type="term" value="F:ADP binding"/>
    <property type="evidence" value="ECO:0007669"/>
    <property type="project" value="InterPro"/>
</dbReference>
<feature type="domain" description="NB-ARC" evidence="1">
    <location>
        <begin position="28"/>
        <end position="133"/>
    </location>
</feature>
<keyword evidence="3" id="KW-1185">Reference proteome</keyword>
<dbReference type="PRINTS" id="PR00364">
    <property type="entry name" value="DISEASERSIST"/>
</dbReference>
<organism evidence="2 3">
    <name type="scientific">Solanum bulbocastanum</name>
    <name type="common">Wild potato</name>
    <dbReference type="NCBI Taxonomy" id="147425"/>
    <lineage>
        <taxon>Eukaryota</taxon>
        <taxon>Viridiplantae</taxon>
        <taxon>Streptophyta</taxon>
        <taxon>Embryophyta</taxon>
        <taxon>Tracheophyta</taxon>
        <taxon>Spermatophyta</taxon>
        <taxon>Magnoliopsida</taxon>
        <taxon>eudicotyledons</taxon>
        <taxon>Gunneridae</taxon>
        <taxon>Pentapetalae</taxon>
        <taxon>asterids</taxon>
        <taxon>lamiids</taxon>
        <taxon>Solanales</taxon>
        <taxon>Solanaceae</taxon>
        <taxon>Solanoideae</taxon>
        <taxon>Solaneae</taxon>
        <taxon>Solanum</taxon>
    </lineage>
</organism>
<name>A0AAN8YM11_SOLBU</name>
<accession>A0AAN8YM11</accession>
<dbReference type="Gene3D" id="3.40.50.300">
    <property type="entry name" value="P-loop containing nucleotide triphosphate hydrolases"/>
    <property type="match status" value="1"/>
</dbReference>
<dbReference type="EMBL" id="JBANQN010000002">
    <property type="protein sequence ID" value="KAK6797187.1"/>
    <property type="molecule type" value="Genomic_DNA"/>
</dbReference>
<evidence type="ECO:0000259" key="1">
    <source>
        <dbReference type="Pfam" id="PF00931"/>
    </source>
</evidence>
<dbReference type="AlphaFoldDB" id="A0AAN8YM11"/>
<gene>
    <name evidence="2" type="ORF">RDI58_004889</name>
</gene>
<dbReference type="PANTHER" id="PTHR19338:SF73">
    <property type="entry name" value="DISEASE RESISTANCE PROTEIN RGA2-LIKE"/>
    <property type="match status" value="1"/>
</dbReference>
<dbReference type="InterPro" id="IPR002182">
    <property type="entry name" value="NB-ARC"/>
</dbReference>
<comment type="caution">
    <text evidence="2">The sequence shown here is derived from an EMBL/GenBank/DDBJ whole genome shotgun (WGS) entry which is preliminary data.</text>
</comment>
<reference evidence="2 3" key="1">
    <citation type="submission" date="2024-02" db="EMBL/GenBank/DDBJ databases">
        <title>de novo genome assembly of Solanum bulbocastanum strain 11H21.</title>
        <authorList>
            <person name="Hosaka A.J."/>
        </authorList>
    </citation>
    <scope>NUCLEOTIDE SEQUENCE [LARGE SCALE GENOMIC DNA]</scope>
    <source>
        <tissue evidence="2">Young leaves</tissue>
    </source>
</reference>
<proteinExistence type="predicted"/>
<sequence length="146" mass="16816">MLPITIELSSKSMVIFEEEEQLLMENILGGTDQLGVIAIVGMPGHGKTTLAKKLYHHENIVNRFDVRSWCTCVSKVYDRRKILLELLGNEYERHVEIEKSEDEVIPHVQRCFEKSRYFIVIDDVWSTAIYDDLVFSQITIAGVELS</sequence>